<name>A0A9D7PTR1_9PROT</name>
<dbReference type="AlphaFoldDB" id="A0A9D7PTR1"/>
<reference evidence="1" key="1">
    <citation type="submission" date="2020-10" db="EMBL/GenBank/DDBJ databases">
        <title>Connecting structure to function with the recovery of over 1000 high-quality activated sludge metagenome-assembled genomes encoding full-length rRNA genes using long-read sequencing.</title>
        <authorList>
            <person name="Singleton C.M."/>
            <person name="Petriglieri F."/>
            <person name="Kristensen J.M."/>
            <person name="Kirkegaard R.H."/>
            <person name="Michaelsen T.Y."/>
            <person name="Andersen M.H."/>
            <person name="Karst S.M."/>
            <person name="Dueholm M.S."/>
            <person name="Nielsen P.H."/>
            <person name="Albertsen M."/>
        </authorList>
    </citation>
    <scope>NUCLEOTIDE SEQUENCE</scope>
    <source>
        <strain evidence="1">Hirt_18-Q3-R61-65_BATAC.395</strain>
    </source>
</reference>
<comment type="caution">
    <text evidence="1">The sequence shown here is derived from an EMBL/GenBank/DDBJ whole genome shotgun (WGS) entry which is preliminary data.</text>
</comment>
<dbReference type="EMBL" id="JADJUC010000021">
    <property type="protein sequence ID" value="MBK8525029.1"/>
    <property type="molecule type" value="Genomic_DNA"/>
</dbReference>
<accession>A0A9D7PTR1</accession>
<evidence type="ECO:0000313" key="1">
    <source>
        <dbReference type="EMBL" id="MBK8525029.1"/>
    </source>
</evidence>
<protein>
    <submittedName>
        <fullName evidence="1">Uncharacterized protein</fullName>
    </submittedName>
</protein>
<evidence type="ECO:0000313" key="2">
    <source>
        <dbReference type="Proteomes" id="UP000886689"/>
    </source>
</evidence>
<sequence>MSSNPFADFPPMSEEELDACAARLETLPEDHADWVMPLLLECKRARAGAPASIGSEGNPEAVAADLTQIVLDTAEWLRTLWEVGYMGAATLPVPPRTHFPQIEVEDVLKSALFARIRQGKHPLPFPPPTRWGSPWHEVVESNEAQSVEAEIIEDEGQPAFAIVDGCNRWRIVRPEFGSTSFVVQHEGKGPLYRLTPDPFMSTLQRLPPEVQRRILVRERAGVRSFALEWLHENGRIEEVPLRAATREGAEATAGAWIARHHPAHYGRIGFEHA</sequence>
<organism evidence="1 2">
    <name type="scientific">Candidatus Proximibacter danicus</name>
    <dbReference type="NCBI Taxonomy" id="2954365"/>
    <lineage>
        <taxon>Bacteria</taxon>
        <taxon>Pseudomonadati</taxon>
        <taxon>Pseudomonadota</taxon>
        <taxon>Betaproteobacteria</taxon>
        <taxon>Candidatus Proximibacter</taxon>
    </lineage>
</organism>
<gene>
    <name evidence="1" type="ORF">IPL58_13815</name>
</gene>
<proteinExistence type="predicted"/>
<dbReference type="Proteomes" id="UP000886689">
    <property type="component" value="Unassembled WGS sequence"/>
</dbReference>